<dbReference type="EMBL" id="FNVG01000002">
    <property type="protein sequence ID" value="SEF64057.1"/>
    <property type="molecule type" value="Genomic_DNA"/>
</dbReference>
<feature type="transmembrane region" description="Helical" evidence="1">
    <location>
        <begin position="47"/>
        <end position="68"/>
    </location>
</feature>
<keyword evidence="3" id="KW-1185">Reference proteome</keyword>
<keyword evidence="1" id="KW-0812">Transmembrane</keyword>
<dbReference type="InterPro" id="IPR011223">
    <property type="entry name" value="UCP028770"/>
</dbReference>
<evidence type="ECO:0000313" key="3">
    <source>
        <dbReference type="Proteomes" id="UP000236721"/>
    </source>
</evidence>
<reference evidence="3" key="1">
    <citation type="submission" date="2016-10" db="EMBL/GenBank/DDBJ databases">
        <authorList>
            <person name="Varghese N."/>
            <person name="Submissions S."/>
        </authorList>
    </citation>
    <scope>NUCLEOTIDE SEQUENCE [LARGE SCALE GENOMIC DNA]</scope>
    <source>
        <strain evidence="3">CGMCC 1.7062</strain>
    </source>
</reference>
<sequence length="77" mass="8377">MNPLDIFALIVLIILALSIIAALIIVAMMPGRIAMQRLHPQSEAIAVCGWMGLLTMGLLLPVAFIWAYTSKSPEKSQ</sequence>
<protein>
    <recommendedName>
        <fullName evidence="4">DUF3302 domain-containing protein</fullName>
    </recommendedName>
</protein>
<dbReference type="RefSeq" id="WP_103878917.1">
    <property type="nucleotide sequence ID" value="NZ_FNVG01000002.1"/>
</dbReference>
<dbReference type="Pfam" id="PF11742">
    <property type="entry name" value="DUF3302"/>
    <property type="match status" value="1"/>
</dbReference>
<organism evidence="2 3">
    <name type="scientific">Vibrio hangzhouensis</name>
    <dbReference type="NCBI Taxonomy" id="462991"/>
    <lineage>
        <taxon>Bacteria</taxon>
        <taxon>Pseudomonadati</taxon>
        <taxon>Pseudomonadota</taxon>
        <taxon>Gammaproteobacteria</taxon>
        <taxon>Vibrionales</taxon>
        <taxon>Vibrionaceae</taxon>
        <taxon>Vibrio</taxon>
    </lineage>
</organism>
<name>A0A1H5TPX2_9VIBR</name>
<dbReference type="PIRSF" id="PIRSF028770">
    <property type="entry name" value="UCP028770"/>
    <property type="match status" value="1"/>
</dbReference>
<dbReference type="AlphaFoldDB" id="A0A1H5TPX2"/>
<evidence type="ECO:0000313" key="2">
    <source>
        <dbReference type="EMBL" id="SEF64057.1"/>
    </source>
</evidence>
<feature type="transmembrane region" description="Helical" evidence="1">
    <location>
        <begin position="6"/>
        <end position="26"/>
    </location>
</feature>
<keyword evidence="1" id="KW-1133">Transmembrane helix</keyword>
<accession>A0A1H5TPX2</accession>
<keyword evidence="1" id="KW-0472">Membrane</keyword>
<evidence type="ECO:0000256" key="1">
    <source>
        <dbReference type="SAM" id="Phobius"/>
    </source>
</evidence>
<dbReference type="Proteomes" id="UP000236721">
    <property type="component" value="Unassembled WGS sequence"/>
</dbReference>
<evidence type="ECO:0008006" key="4">
    <source>
        <dbReference type="Google" id="ProtNLM"/>
    </source>
</evidence>
<proteinExistence type="predicted"/>
<gene>
    <name evidence="2" type="ORF">SAMN04488244_102320</name>
</gene>